<keyword evidence="5" id="KW-0677">Repeat</keyword>
<keyword evidence="3" id="KW-0690">Ribosome biogenesis</keyword>
<proteinExistence type="inferred from homology"/>
<evidence type="ECO:0000256" key="9">
    <source>
        <dbReference type="PROSITE-ProRule" id="PRU00042"/>
    </source>
</evidence>
<feature type="compositionally biased region" description="Low complexity" evidence="10">
    <location>
        <begin position="182"/>
        <end position="197"/>
    </location>
</feature>
<dbReference type="SMART" id="SM00451">
    <property type="entry name" value="ZnF_U1"/>
    <property type="match status" value="2"/>
</dbReference>
<feature type="domain" description="C2H2-type" evidence="11">
    <location>
        <begin position="84"/>
        <end position="113"/>
    </location>
</feature>
<evidence type="ECO:0000259" key="11">
    <source>
        <dbReference type="PROSITE" id="PS50157"/>
    </source>
</evidence>
<sequence>MASAQPAAAGQATSSSHPYTCNSCQVAYRNIDLQKAHMKSDWHRYNLKRRVASLPPITAEIFTEKVLQARADTTAEADKAMFERACEPCGKTYYSENAYRNHLLSQKHKQNKANPAKKHDDETTSVMSSTFSLGEPASAADEDEDVDSAAEDEFNQVIEGLQKAKVTEQRPSPVKRPAVPHPASESETTGTESTPTPVQSGSERVWTLGTCVFCNYESASPPLNVQHMERFHGMFIPEKTYMVNLEGLIGYLQEKIGEDHQCLSCGKFKNNLFAVQTHMRDKGHCKIPYSTEDDQLAIGDYYDFRSTYSDGEDDDEESDSGSTEDGNGGAKLGARRETKATGPEGEELEDGEDADGWETDSSASSLDSEDLTAVPAEGHIHQFERLGKHPHHSKNDPRNHHQADGWHSKAHKHTHAAFYDEYELHLPSGRSVGHRSLNKYYRQNLYNHPSEEERAEQLLLEGARNEEGVEPNSENQVAVIKNRRREMAPRGAIGMAGVSDEKKRAARKDMERNRDLEHYRSRKTEYSYGKKMNNQKHYYYRDLAGG</sequence>
<dbReference type="InterPro" id="IPR041661">
    <property type="entry name" value="ZN622/Rei1/Reh1_Znf-C2H2"/>
</dbReference>
<dbReference type="SUPFAM" id="SSF57667">
    <property type="entry name" value="beta-beta-alpha zinc fingers"/>
    <property type="match status" value="2"/>
</dbReference>
<evidence type="ECO:0000313" key="12">
    <source>
        <dbReference type="EMBL" id="PNP55767.1"/>
    </source>
</evidence>
<keyword evidence="7" id="KW-0862">Zinc</keyword>
<evidence type="ECO:0000256" key="7">
    <source>
        <dbReference type="ARBA" id="ARBA00022833"/>
    </source>
</evidence>
<dbReference type="SMART" id="SM00355">
    <property type="entry name" value="ZnF_C2H2"/>
    <property type="match status" value="4"/>
</dbReference>
<evidence type="ECO:0000256" key="4">
    <source>
        <dbReference type="ARBA" id="ARBA00022723"/>
    </source>
</evidence>
<evidence type="ECO:0000256" key="3">
    <source>
        <dbReference type="ARBA" id="ARBA00022517"/>
    </source>
</evidence>
<keyword evidence="4" id="KW-0479">Metal-binding</keyword>
<feature type="region of interest" description="Disordered" evidence="10">
    <location>
        <begin position="307"/>
        <end position="369"/>
    </location>
</feature>
<dbReference type="InterPro" id="IPR013087">
    <property type="entry name" value="Znf_C2H2_type"/>
</dbReference>
<dbReference type="GO" id="GO:0005737">
    <property type="term" value="C:cytoplasm"/>
    <property type="evidence" value="ECO:0007669"/>
    <property type="project" value="UniProtKB-SubCell"/>
</dbReference>
<keyword evidence="6 9" id="KW-0863">Zinc-finger</keyword>
<dbReference type="GO" id="GO:0030687">
    <property type="term" value="C:preribosome, large subunit precursor"/>
    <property type="evidence" value="ECO:0007669"/>
    <property type="project" value="TreeGrafter"/>
</dbReference>
<comment type="caution">
    <text evidence="12">The sequence shown here is derived from an EMBL/GenBank/DDBJ whole genome shotgun (WGS) entry which is preliminary data.</text>
</comment>
<feature type="region of interest" description="Disordered" evidence="10">
    <location>
        <begin position="162"/>
        <end position="202"/>
    </location>
</feature>
<reference evidence="12 13" key="1">
    <citation type="submission" date="2017-02" db="EMBL/GenBank/DDBJ databases">
        <title>Genomes of Trichoderma spp. with biocontrol activity.</title>
        <authorList>
            <person name="Gardiner D."/>
            <person name="Kazan K."/>
            <person name="Vos C."/>
            <person name="Harvey P."/>
        </authorList>
    </citation>
    <scope>NUCLEOTIDE SEQUENCE [LARGE SCALE GENOMIC DNA]</scope>
    <source>
        <strain evidence="12 13">Tr1</strain>
    </source>
</reference>
<dbReference type="InterPro" id="IPR003604">
    <property type="entry name" value="Matrin/U1-like-C_Znf_C2H2"/>
</dbReference>
<comment type="subcellular location">
    <subcellularLocation>
        <location evidence="1">Cytoplasm</location>
    </subcellularLocation>
</comment>
<dbReference type="Proteomes" id="UP000236290">
    <property type="component" value="Unassembled WGS sequence"/>
</dbReference>
<dbReference type="GO" id="GO:0042273">
    <property type="term" value="P:ribosomal large subunit biogenesis"/>
    <property type="evidence" value="ECO:0007669"/>
    <property type="project" value="TreeGrafter"/>
</dbReference>
<feature type="compositionally biased region" description="Acidic residues" evidence="10">
    <location>
        <begin position="310"/>
        <end position="319"/>
    </location>
</feature>
<dbReference type="InterPro" id="IPR036236">
    <property type="entry name" value="Znf_C2H2_sf"/>
</dbReference>
<dbReference type="OrthoDB" id="19329at2759"/>
<protein>
    <recommendedName>
        <fullName evidence="11">C2H2-type domain-containing protein</fullName>
    </recommendedName>
</protein>
<evidence type="ECO:0000256" key="2">
    <source>
        <dbReference type="ARBA" id="ARBA00022490"/>
    </source>
</evidence>
<evidence type="ECO:0000256" key="1">
    <source>
        <dbReference type="ARBA" id="ARBA00004496"/>
    </source>
</evidence>
<evidence type="ECO:0000256" key="8">
    <source>
        <dbReference type="ARBA" id="ARBA00034126"/>
    </source>
</evidence>
<dbReference type="InterPro" id="IPR040025">
    <property type="entry name" value="Znf622/Rei1/Reh1"/>
</dbReference>
<keyword evidence="2" id="KW-0963">Cytoplasm</keyword>
<dbReference type="PROSITE" id="PS50157">
    <property type="entry name" value="ZINC_FINGER_C2H2_2"/>
    <property type="match status" value="1"/>
</dbReference>
<evidence type="ECO:0000313" key="13">
    <source>
        <dbReference type="Proteomes" id="UP000236290"/>
    </source>
</evidence>
<gene>
    <name evidence="12" type="ORF">THARTR1_03987</name>
</gene>
<accession>A0A2K0UDD2</accession>
<organism evidence="12 13">
    <name type="scientific">Trichoderma harzianum</name>
    <name type="common">Hypocrea lixii</name>
    <dbReference type="NCBI Taxonomy" id="5544"/>
    <lineage>
        <taxon>Eukaryota</taxon>
        <taxon>Fungi</taxon>
        <taxon>Dikarya</taxon>
        <taxon>Ascomycota</taxon>
        <taxon>Pezizomycotina</taxon>
        <taxon>Sordariomycetes</taxon>
        <taxon>Hypocreomycetidae</taxon>
        <taxon>Hypocreales</taxon>
        <taxon>Hypocreaceae</taxon>
        <taxon>Trichoderma</taxon>
    </lineage>
</organism>
<dbReference type="EMBL" id="MTYI01000050">
    <property type="protein sequence ID" value="PNP55767.1"/>
    <property type="molecule type" value="Genomic_DNA"/>
</dbReference>
<comment type="similarity">
    <text evidence="8">Belongs to the REI1 family.</text>
</comment>
<dbReference type="PANTHER" id="PTHR13182">
    <property type="entry name" value="ZINC FINGER PROTEIN 622"/>
    <property type="match status" value="1"/>
</dbReference>
<feature type="compositionally biased region" description="Acidic residues" evidence="10">
    <location>
        <begin position="344"/>
        <end position="358"/>
    </location>
</feature>
<feature type="compositionally biased region" description="Basic and acidic residues" evidence="10">
    <location>
        <begin position="499"/>
        <end position="522"/>
    </location>
</feature>
<feature type="compositionally biased region" description="Acidic residues" evidence="10">
    <location>
        <begin position="140"/>
        <end position="149"/>
    </location>
</feature>
<dbReference type="Pfam" id="PF12756">
    <property type="entry name" value="zf-C2H2_2"/>
    <property type="match status" value="1"/>
</dbReference>
<feature type="region of interest" description="Disordered" evidence="10">
    <location>
        <begin position="490"/>
        <end position="522"/>
    </location>
</feature>
<dbReference type="InterPro" id="IPR022755">
    <property type="entry name" value="Znf_C2H2_jaz"/>
</dbReference>
<dbReference type="GO" id="GO:0003676">
    <property type="term" value="F:nucleic acid binding"/>
    <property type="evidence" value="ECO:0007669"/>
    <property type="project" value="InterPro"/>
</dbReference>
<dbReference type="AlphaFoldDB" id="A0A2K0UDD2"/>
<dbReference type="PANTHER" id="PTHR13182:SF8">
    <property type="entry name" value="CYTOPLASMIC 60S SUBUNIT BIOGENESIS FACTOR ZNF622"/>
    <property type="match status" value="1"/>
</dbReference>
<evidence type="ECO:0000256" key="10">
    <source>
        <dbReference type="SAM" id="MobiDB-lite"/>
    </source>
</evidence>
<dbReference type="PROSITE" id="PS00028">
    <property type="entry name" value="ZINC_FINGER_C2H2_1"/>
    <property type="match status" value="2"/>
</dbReference>
<name>A0A2K0UDD2_TRIHA</name>
<dbReference type="GO" id="GO:0008270">
    <property type="term" value="F:zinc ion binding"/>
    <property type="evidence" value="ECO:0007669"/>
    <property type="project" value="UniProtKB-KW"/>
</dbReference>
<dbReference type="Pfam" id="PF12171">
    <property type="entry name" value="zf-C2H2_jaz"/>
    <property type="match status" value="1"/>
</dbReference>
<evidence type="ECO:0000256" key="6">
    <source>
        <dbReference type="ARBA" id="ARBA00022771"/>
    </source>
</evidence>
<feature type="region of interest" description="Disordered" evidence="10">
    <location>
        <begin position="107"/>
        <end position="149"/>
    </location>
</feature>
<evidence type="ECO:0000256" key="5">
    <source>
        <dbReference type="ARBA" id="ARBA00022737"/>
    </source>
</evidence>